<dbReference type="EMBL" id="LKCW01000001">
    <property type="protein sequence ID" value="KPM46498.1"/>
    <property type="molecule type" value="Genomic_DNA"/>
</dbReference>
<comment type="caution">
    <text evidence="4">The sequence shown here is derived from an EMBL/GenBank/DDBJ whole genome shotgun (WGS) entry which is preliminary data.</text>
</comment>
<keyword evidence="2" id="KW-0378">Hydrolase</keyword>
<dbReference type="PANTHER" id="PTHR43540">
    <property type="entry name" value="PEROXYUREIDOACRYLATE/UREIDOACRYLATE AMIDOHYDROLASE-RELATED"/>
    <property type="match status" value="1"/>
</dbReference>
<name>A0A0P7BZ74_9HYPO</name>
<dbReference type="SUPFAM" id="SSF52499">
    <property type="entry name" value="Isochorismatase-like hydrolases"/>
    <property type="match status" value="1"/>
</dbReference>
<dbReference type="GO" id="GO:0016787">
    <property type="term" value="F:hydrolase activity"/>
    <property type="evidence" value="ECO:0007669"/>
    <property type="project" value="UniProtKB-KW"/>
</dbReference>
<dbReference type="STRING" id="78410.A0A0P7BZ74"/>
<dbReference type="InterPro" id="IPR000868">
    <property type="entry name" value="Isochorismatase-like_dom"/>
</dbReference>
<gene>
    <name evidence="4" type="ORF">AK830_g157</name>
</gene>
<dbReference type="AlphaFoldDB" id="A0A0P7BZ74"/>
<accession>A0A0P7BZ74</accession>
<protein>
    <recommendedName>
        <fullName evidence="3">Isochorismatase-like domain-containing protein</fullName>
    </recommendedName>
</protein>
<dbReference type="Pfam" id="PF00857">
    <property type="entry name" value="Isochorismatase"/>
    <property type="match status" value="1"/>
</dbReference>
<dbReference type="OrthoDB" id="1739143at2759"/>
<sequence>MAFIPHPDSDSYAASGYGTVMGWGKRPALLLIDVCKAYWTPGSPLDVTAHQPSAESPQVMKKLLAAARENGIPVYWTAVEFTEPDMADAGLFWLKAKTLSVWHKDDTRGLNEWADGLVPRVGEPVIKKKYPSGFFGTTLQTELTVKGVDTVVICGVSTSGCVRATTLDALQNGFRPMVVGSACGDRSDEIHNANLFDLNAKYADVVSEANALQNFEKGWSWQ</sequence>
<reference evidence="4 5" key="1">
    <citation type="submission" date="2015-09" db="EMBL/GenBank/DDBJ databases">
        <title>Draft genome of a European isolate of the apple canker pathogen Neonectria ditissima.</title>
        <authorList>
            <person name="Gomez-Cortecero A."/>
            <person name="Harrison R.J."/>
            <person name="Armitage A.D."/>
        </authorList>
    </citation>
    <scope>NUCLEOTIDE SEQUENCE [LARGE SCALE GENOMIC DNA]</scope>
    <source>
        <strain evidence="4 5">R09/05</strain>
    </source>
</reference>
<proteinExistence type="inferred from homology"/>
<dbReference type="InterPro" id="IPR050272">
    <property type="entry name" value="Isochorismatase-like_hydrls"/>
</dbReference>
<evidence type="ECO:0000313" key="5">
    <source>
        <dbReference type="Proteomes" id="UP000050424"/>
    </source>
</evidence>
<dbReference type="PANTHER" id="PTHR43540:SF1">
    <property type="entry name" value="ISOCHORISMATASE HYDROLASE"/>
    <property type="match status" value="1"/>
</dbReference>
<organism evidence="4 5">
    <name type="scientific">Neonectria ditissima</name>
    <dbReference type="NCBI Taxonomy" id="78410"/>
    <lineage>
        <taxon>Eukaryota</taxon>
        <taxon>Fungi</taxon>
        <taxon>Dikarya</taxon>
        <taxon>Ascomycota</taxon>
        <taxon>Pezizomycotina</taxon>
        <taxon>Sordariomycetes</taxon>
        <taxon>Hypocreomycetidae</taxon>
        <taxon>Hypocreales</taxon>
        <taxon>Nectriaceae</taxon>
        <taxon>Neonectria</taxon>
    </lineage>
</organism>
<evidence type="ECO:0000259" key="3">
    <source>
        <dbReference type="Pfam" id="PF00857"/>
    </source>
</evidence>
<comment type="similarity">
    <text evidence="1">Belongs to the isochorismatase family.</text>
</comment>
<dbReference type="Gene3D" id="3.40.50.850">
    <property type="entry name" value="Isochorismatase-like"/>
    <property type="match status" value="1"/>
</dbReference>
<evidence type="ECO:0000256" key="2">
    <source>
        <dbReference type="ARBA" id="ARBA00022801"/>
    </source>
</evidence>
<keyword evidence="5" id="KW-1185">Reference proteome</keyword>
<evidence type="ECO:0000256" key="1">
    <source>
        <dbReference type="ARBA" id="ARBA00006336"/>
    </source>
</evidence>
<dbReference type="Proteomes" id="UP000050424">
    <property type="component" value="Unassembled WGS sequence"/>
</dbReference>
<feature type="domain" description="Isochorismatase-like" evidence="3">
    <location>
        <begin position="28"/>
        <end position="207"/>
    </location>
</feature>
<dbReference type="InterPro" id="IPR036380">
    <property type="entry name" value="Isochorismatase-like_sf"/>
</dbReference>
<evidence type="ECO:0000313" key="4">
    <source>
        <dbReference type="EMBL" id="KPM46498.1"/>
    </source>
</evidence>